<dbReference type="InterPro" id="IPR036322">
    <property type="entry name" value="WD40_repeat_dom_sf"/>
</dbReference>
<reference evidence="8 9" key="1">
    <citation type="journal article" date="2024" name="BMC Genomics">
        <title>De novo assembly and annotation of Popillia japonica's genome with initial clues to its potential as an invasive pest.</title>
        <authorList>
            <person name="Cucini C."/>
            <person name="Boschi S."/>
            <person name="Funari R."/>
            <person name="Cardaioli E."/>
            <person name="Iannotti N."/>
            <person name="Marturano G."/>
            <person name="Paoli F."/>
            <person name="Bruttini M."/>
            <person name="Carapelli A."/>
            <person name="Frati F."/>
            <person name="Nardi F."/>
        </authorList>
    </citation>
    <scope>NUCLEOTIDE SEQUENCE [LARGE SCALE GENOMIC DNA]</scope>
    <source>
        <strain evidence="8">DMR45628</strain>
    </source>
</reference>
<name>A0AAW1LAQ3_POPJA</name>
<accession>A0AAW1LAQ3</accession>
<dbReference type="Pfam" id="PF08662">
    <property type="entry name" value="eIF2A"/>
    <property type="match status" value="1"/>
</dbReference>
<dbReference type="Pfam" id="PF00400">
    <property type="entry name" value="WD40"/>
    <property type="match status" value="5"/>
</dbReference>
<feature type="repeat" description="WD" evidence="5">
    <location>
        <begin position="330"/>
        <end position="372"/>
    </location>
</feature>
<proteinExistence type="predicted"/>
<keyword evidence="2 5" id="KW-0853">WD repeat</keyword>
<dbReference type="PANTHER" id="PTHR45589">
    <property type="entry name" value="WD REPEAT DOMAIN 62, ISOFORM G"/>
    <property type="match status" value="1"/>
</dbReference>
<feature type="compositionally biased region" description="Polar residues" evidence="6">
    <location>
        <begin position="855"/>
        <end position="872"/>
    </location>
</feature>
<keyword evidence="1 8" id="KW-0396">Initiation factor</keyword>
<gene>
    <name evidence="8" type="ORF">QE152_g13872</name>
</gene>
<dbReference type="SMART" id="SM00320">
    <property type="entry name" value="WD40"/>
    <property type="match status" value="10"/>
</dbReference>
<feature type="region of interest" description="Disordered" evidence="6">
    <location>
        <begin position="798"/>
        <end position="925"/>
    </location>
</feature>
<sequence length="1106" mass="122269">MFQLEKVLGLTVDSNSGFGSSPKTSLYAYVAGSTVVISNICNNQQQHVVNQSKKPIKSIAFSNCGKYLIICEHGQHSAIKIWNIDTGNLYQVGEILPDEHGTKCFAISPDGNCLVTVGYNSTINLWDWGEKTKVTTSKISSDVSEISFQEDGRYFVTVGKEHFYYWYFDNTSLTGKSAAISGIEDVLFSDVACGKGKCSQYTYVMTRNGTLVIFNDQRAVEQLVELEIGFNCIIVNEKCVFVGCQEGIILCFDSVTLDILYALPKCHQLGAEINSLQLSGNISGDLKYPDTIALTLNEVTNTLGAIYNDHSLYIWNLQDGYNSVTKSQAFLSHSNCIWDMKMALTTADSFITCSSDNTIRFWNIPNMNSTKIIYVEENYSHLKDTSSSKTGEYGVRCMAISSDKNNFACGDRQGVIRIYNLPGMELGLKLKGHDLEVLALDYTPGESGHNFLATGGKDKQVFIYDVNRNYLMIEKIADHTSSITTVKFALNSSGQLLLISSSSDGTCRVRSLQFINKKQMKYILMACQSLKIVDIDFQGGIKTLRPNSKGGFIFKIAVDPLNRYICASCLDKSMIIYDFHTGKCVSTLLSNLVTSLCFTPDCQRIIAVTGDGCIFIWKVVLETQRLDSIDEDLLPIWAKNASGKSADIVLSTKSVIPKGKWADRMEKTISIKTAYISDDSEAGSSTPLSSHSDKNRSFEDYAAMKIGGNSPTFSRDSSMEPNDVQPIAPPRRRIRKADPVKGSGDVSSSKNTVIGFGVTKAKAVSKGPISRNSDNSTEKREKVSQLIGQVKQKLDSIGQEGQLKGSRSMFDLSKPPPKGSWLLTYRTSVGEQKKPLQKGKSMTNLALSKFDSNEKINQSGSDGETKSKTSMAKSRYIKKPANSADKSSGNKSSGNRPKRPSLTLPKFDQLSRTQTDPGITIRRNTPVELQISNVNEDQRPRRLPTSPRIKVHPKLTLLRSPLLSRTQTDPEIIVRKKSQNEPNLIKTHLSTSSTELNRIDNFEDINVSTAKITERLCEVVASELVNTAEKAVALYRRFINSNDQSSAVTNAVENLALSLVKAVALYRRFINSNDQSSAVTNAVENLALSLVWAQIKLERLNMQSKR</sequence>
<feature type="repeat" description="WD" evidence="5">
    <location>
        <begin position="430"/>
        <end position="474"/>
    </location>
</feature>
<dbReference type="SUPFAM" id="SSF50978">
    <property type="entry name" value="WD40 repeat-like"/>
    <property type="match status" value="2"/>
</dbReference>
<dbReference type="PROSITE" id="PS50082">
    <property type="entry name" value="WD_REPEATS_2"/>
    <property type="match status" value="3"/>
</dbReference>
<protein>
    <submittedName>
        <fullName evidence="8">Eukaryotic translation initiation factor eIF2A</fullName>
    </submittedName>
</protein>
<keyword evidence="3" id="KW-0677">Repeat</keyword>
<dbReference type="InterPro" id="IPR001680">
    <property type="entry name" value="WD40_rpt"/>
</dbReference>
<feature type="compositionally biased region" description="Polar residues" evidence="6">
    <location>
        <begin position="884"/>
        <end position="895"/>
    </location>
</feature>
<evidence type="ECO:0000256" key="2">
    <source>
        <dbReference type="ARBA" id="ARBA00022574"/>
    </source>
</evidence>
<comment type="caution">
    <text evidence="8">The sequence shown here is derived from an EMBL/GenBank/DDBJ whole genome shotgun (WGS) entry which is preliminary data.</text>
</comment>
<evidence type="ECO:0000256" key="5">
    <source>
        <dbReference type="PROSITE-ProRule" id="PRU00221"/>
    </source>
</evidence>
<evidence type="ECO:0000259" key="7">
    <source>
        <dbReference type="Pfam" id="PF08662"/>
    </source>
</evidence>
<evidence type="ECO:0000256" key="6">
    <source>
        <dbReference type="SAM" id="MobiDB-lite"/>
    </source>
</evidence>
<dbReference type="EMBL" id="JASPKY010000136">
    <property type="protein sequence ID" value="KAK9731206.1"/>
    <property type="molecule type" value="Genomic_DNA"/>
</dbReference>
<evidence type="ECO:0000256" key="3">
    <source>
        <dbReference type="ARBA" id="ARBA00022737"/>
    </source>
</evidence>
<keyword evidence="4" id="KW-0648">Protein biosynthesis</keyword>
<evidence type="ECO:0000256" key="4">
    <source>
        <dbReference type="ARBA" id="ARBA00022917"/>
    </source>
</evidence>
<dbReference type="GO" id="GO:0003743">
    <property type="term" value="F:translation initiation factor activity"/>
    <property type="evidence" value="ECO:0007669"/>
    <property type="project" value="UniProtKB-KW"/>
</dbReference>
<feature type="repeat" description="WD" evidence="5">
    <location>
        <begin position="95"/>
        <end position="136"/>
    </location>
</feature>
<dbReference type="Proteomes" id="UP001458880">
    <property type="component" value="Unassembled WGS sequence"/>
</dbReference>
<feature type="domain" description="Translation initiation factor beta propellor-like" evidence="7">
    <location>
        <begin position="31"/>
        <end position="158"/>
    </location>
</feature>
<organism evidence="8 9">
    <name type="scientific">Popillia japonica</name>
    <name type="common">Japanese beetle</name>
    <dbReference type="NCBI Taxonomy" id="7064"/>
    <lineage>
        <taxon>Eukaryota</taxon>
        <taxon>Metazoa</taxon>
        <taxon>Ecdysozoa</taxon>
        <taxon>Arthropoda</taxon>
        <taxon>Hexapoda</taxon>
        <taxon>Insecta</taxon>
        <taxon>Pterygota</taxon>
        <taxon>Neoptera</taxon>
        <taxon>Endopterygota</taxon>
        <taxon>Coleoptera</taxon>
        <taxon>Polyphaga</taxon>
        <taxon>Scarabaeiformia</taxon>
        <taxon>Scarabaeidae</taxon>
        <taxon>Rutelinae</taxon>
        <taxon>Popillia</taxon>
    </lineage>
</organism>
<keyword evidence="9" id="KW-1185">Reference proteome</keyword>
<dbReference type="AlphaFoldDB" id="A0AAW1LAQ3"/>
<dbReference type="InterPro" id="IPR013979">
    <property type="entry name" value="TIF_beta_prop-like"/>
</dbReference>
<evidence type="ECO:0000256" key="1">
    <source>
        <dbReference type="ARBA" id="ARBA00022540"/>
    </source>
</evidence>
<dbReference type="PANTHER" id="PTHR45589:SF1">
    <property type="entry name" value="WD REPEAT DOMAIN 62, ISOFORM G"/>
    <property type="match status" value="1"/>
</dbReference>
<dbReference type="InterPro" id="IPR052779">
    <property type="entry name" value="WDR62"/>
</dbReference>
<dbReference type="InterPro" id="IPR015943">
    <property type="entry name" value="WD40/YVTN_repeat-like_dom_sf"/>
</dbReference>
<evidence type="ECO:0000313" key="9">
    <source>
        <dbReference type="Proteomes" id="UP001458880"/>
    </source>
</evidence>
<evidence type="ECO:0000313" key="8">
    <source>
        <dbReference type="EMBL" id="KAK9731206.1"/>
    </source>
</evidence>
<dbReference type="Gene3D" id="2.130.10.10">
    <property type="entry name" value="YVTN repeat-like/Quinoprotein amine dehydrogenase"/>
    <property type="match status" value="3"/>
</dbReference>